<dbReference type="PANTHER" id="PTHR46170">
    <property type="entry name" value="GATOR COMPLEX PROTEIN WDR59"/>
    <property type="match status" value="1"/>
</dbReference>
<reference evidence="3" key="1">
    <citation type="submission" date="2023-10" db="EMBL/GenBank/DDBJ databases">
        <authorList>
            <person name="Hackl T."/>
        </authorList>
    </citation>
    <scope>NUCLEOTIDE SEQUENCE</scope>
</reference>
<feature type="compositionally biased region" description="Low complexity" evidence="2">
    <location>
        <begin position="762"/>
        <end position="771"/>
    </location>
</feature>
<gene>
    <name evidence="3" type="ORF">KHLLAP_LOCUS4722</name>
</gene>
<feature type="repeat" description="WD" evidence="1">
    <location>
        <begin position="213"/>
        <end position="255"/>
    </location>
</feature>
<feature type="region of interest" description="Disordered" evidence="2">
    <location>
        <begin position="715"/>
        <end position="771"/>
    </location>
</feature>
<evidence type="ECO:0000313" key="3">
    <source>
        <dbReference type="EMBL" id="CAJ2504254.1"/>
    </source>
</evidence>
<proteinExistence type="predicted"/>
<name>A0AAI8VH39_9PEZI</name>
<evidence type="ECO:0000256" key="1">
    <source>
        <dbReference type="PROSITE-ProRule" id="PRU00221"/>
    </source>
</evidence>
<feature type="region of interest" description="Disordered" evidence="2">
    <location>
        <begin position="472"/>
        <end position="493"/>
    </location>
</feature>
<comment type="caution">
    <text evidence="3">The sequence shown here is derived from an EMBL/GenBank/DDBJ whole genome shotgun (WGS) entry which is preliminary data.</text>
</comment>
<feature type="compositionally biased region" description="Basic and acidic residues" evidence="2">
    <location>
        <begin position="1346"/>
        <end position="1368"/>
    </location>
</feature>
<organism evidence="3 4">
    <name type="scientific">Anthostomella pinea</name>
    <dbReference type="NCBI Taxonomy" id="933095"/>
    <lineage>
        <taxon>Eukaryota</taxon>
        <taxon>Fungi</taxon>
        <taxon>Dikarya</taxon>
        <taxon>Ascomycota</taxon>
        <taxon>Pezizomycotina</taxon>
        <taxon>Sordariomycetes</taxon>
        <taxon>Xylariomycetidae</taxon>
        <taxon>Xylariales</taxon>
        <taxon>Xylariaceae</taxon>
        <taxon>Anthostomella</taxon>
    </lineage>
</organism>
<dbReference type="GO" id="GO:0035859">
    <property type="term" value="C:Seh1-associated complex"/>
    <property type="evidence" value="ECO:0007669"/>
    <property type="project" value="TreeGrafter"/>
</dbReference>
<feature type="region of interest" description="Disordered" evidence="2">
    <location>
        <begin position="431"/>
        <end position="456"/>
    </location>
</feature>
<dbReference type="SMART" id="SM00320">
    <property type="entry name" value="WD40"/>
    <property type="match status" value="5"/>
</dbReference>
<dbReference type="GO" id="GO:0005774">
    <property type="term" value="C:vacuolar membrane"/>
    <property type="evidence" value="ECO:0007669"/>
    <property type="project" value="TreeGrafter"/>
</dbReference>
<feature type="region of interest" description="Disordered" evidence="2">
    <location>
        <begin position="631"/>
        <end position="654"/>
    </location>
</feature>
<sequence>MPSNYGQILDPAKKGKAIKSAYDSETFDADGTIHVPGMVGSATISPCGRDVALASPEGLAIIDLDSPFSPPRRLSSHGLPWLVVDVQWSPFAAREFWVASTANHRCLVWNLNLREDSATGAIEHSLQGHSRAITDINFSAHHPDLLATCAVDGYVHNWDLRKPRQPVLTFCDWSAGATQVKYNRQDPNILASSHDRWLHIWDDRKPSIPLKSISAHTSKIYGLDWNRTESTSVVTCSLDKSIKFWDYAASDEPQRIIRTEFPVWRARHTPFGWGLLAMPQNDPGNLYLYDIRCREEEPVDNTVDPLAIFPGHGNHKVKEFLWRARDVVSDDGVDNRDFQLVSWGEDNYLRLHRVDLQILESVGHVKGGQARKIPMTRKGAAHKTYRAADDHANKEKRSATMSDPRPGSGGGHHRRSALTLGMQTMTPHYSRTSSATAWKGPSMKAKPTAAKGGDRSLDQLGWMKGITMSKKKLAAVGTPQRKESRDSTMFGPSFHDEHWGEPETLQEEIIRVNQQLPNVQWDNVDMDALTLKASLRGPWGTEGDTIYIKVKVDIPTNYPKSRSPKFLVEKTALMADDTYKKLDQEVNQLASQFSKKRQNCLEVAFSYLLGEIDLSSSDAFFKNVKDLDDDLGGLEDESSSDEEDNEIPPGGSATMSQELTASVELDATLAPINRPTIPPLPRLCGGRFSNDGKLVCFFPTKEEKAKALLFTPTESYKERPKGEPTFAGFGRLQQDSTPPRRRNMNDELSATDDHSESEASEDSSSSSDSETTYMHKINMWYLPGRRFRKTFSGTHSMHSSGGGTGIGTGTGTGTSRRRPARPKNVVSIYNLCDELPSKREFAHEYIIFGDGAAVCEHNADVAHKYGRHDLVDIWKYAALLLRKEIPLELFGNDEKRILVIAKDAVARFGDNGHAASRSADAPLTGRVKWGQHPLAKGLISDLFDHFERLADIQMLAMLSCIFSESSTEDSVAYAESHLTQPETPLPMKAPSFSLDYFPTDASLWHADSTMAKAQLDSAISTPKTLHTPVQVVGSYGSEEGAWAGEPESTSYSCGETPPTRTPKDHMSEGDPTQSLSTSPENRLLRRANTALTSSLASFPRPFATAASTSPPNRKHPSPGENFLANLAPSNITWGGSTILGPTSDPSAPTHNSYSDEESRPADAPPLVCYGISIEMADQTMFDDDGWSAVPFLEPSRTVTYANYRYAYAEMLQMWGQPLARLEIMKFNVLKDDVPGPQPGVKGFNDSYHSTENTSHASQSHLVLGKKEHLQSLITSGRGLDVTGICRVHETHLDPIRSMQAGATAGGAVGSCERSGDECDCVEEASSGQVETWAAMVGALRQGKVRKAFEEKEERSSRAKRGSIDKNDWENIATGANLPLADGQGKPLEQHQSQPPISAARISLGNRLRKSAGSWGSTASLRKKSGSVSSGLARR</sequence>
<feature type="compositionally biased region" description="Polar residues" evidence="2">
    <location>
        <begin position="1070"/>
        <end position="1080"/>
    </location>
</feature>
<feature type="region of interest" description="Disordered" evidence="2">
    <location>
        <begin position="1346"/>
        <end position="1434"/>
    </location>
</feature>
<evidence type="ECO:0000256" key="2">
    <source>
        <dbReference type="SAM" id="MobiDB-lite"/>
    </source>
</evidence>
<dbReference type="Gene3D" id="2.130.10.10">
    <property type="entry name" value="YVTN repeat-like/Quinoprotein amine dehydrogenase"/>
    <property type="match status" value="1"/>
</dbReference>
<feature type="compositionally biased region" description="Basic and acidic residues" evidence="2">
    <location>
        <begin position="386"/>
        <end position="398"/>
    </location>
</feature>
<protein>
    <submittedName>
        <fullName evidence="3">Uu.00g116480.m01.CDS01</fullName>
    </submittedName>
</protein>
<dbReference type="PANTHER" id="PTHR46170:SF1">
    <property type="entry name" value="GATOR COMPLEX PROTEIN WDR59"/>
    <property type="match status" value="1"/>
</dbReference>
<dbReference type="GO" id="GO:1904263">
    <property type="term" value="P:positive regulation of TORC1 signaling"/>
    <property type="evidence" value="ECO:0007669"/>
    <property type="project" value="TreeGrafter"/>
</dbReference>
<dbReference type="GO" id="GO:0034198">
    <property type="term" value="P:cellular response to amino acid starvation"/>
    <property type="evidence" value="ECO:0007669"/>
    <property type="project" value="TreeGrafter"/>
</dbReference>
<feature type="compositionally biased region" description="Gly residues" evidence="2">
    <location>
        <begin position="800"/>
        <end position="812"/>
    </location>
</feature>
<feature type="region of interest" description="Disordered" evidence="2">
    <location>
        <begin position="792"/>
        <end position="819"/>
    </location>
</feature>
<dbReference type="InterPro" id="IPR001680">
    <property type="entry name" value="WD40_rpt"/>
</dbReference>
<keyword evidence="4" id="KW-1185">Reference proteome</keyword>
<dbReference type="SUPFAM" id="SSF50978">
    <property type="entry name" value="WD40 repeat-like"/>
    <property type="match status" value="1"/>
</dbReference>
<feature type="compositionally biased region" description="Polar residues" evidence="2">
    <location>
        <begin position="1127"/>
        <end position="1152"/>
    </location>
</feature>
<feature type="region of interest" description="Disordered" evidence="2">
    <location>
        <begin position="374"/>
        <end position="415"/>
    </location>
</feature>
<feature type="region of interest" description="Disordered" evidence="2">
    <location>
        <begin position="1039"/>
        <end position="1081"/>
    </location>
</feature>
<dbReference type="PROSITE" id="PS50082">
    <property type="entry name" value="WD_REPEATS_2"/>
    <property type="match status" value="2"/>
</dbReference>
<dbReference type="InterPro" id="IPR036322">
    <property type="entry name" value="WD40_repeat_dom_sf"/>
</dbReference>
<feature type="compositionally biased region" description="Polar residues" evidence="2">
    <location>
        <begin position="1413"/>
        <end position="1434"/>
    </location>
</feature>
<dbReference type="Proteomes" id="UP001295740">
    <property type="component" value="Unassembled WGS sequence"/>
</dbReference>
<dbReference type="GO" id="GO:0035591">
    <property type="term" value="F:signaling adaptor activity"/>
    <property type="evidence" value="ECO:0007669"/>
    <property type="project" value="TreeGrafter"/>
</dbReference>
<feature type="region of interest" description="Disordered" evidence="2">
    <location>
        <begin position="1101"/>
        <end position="1161"/>
    </location>
</feature>
<keyword evidence="1" id="KW-0853">WD repeat</keyword>
<dbReference type="InterPro" id="IPR015943">
    <property type="entry name" value="WD40/YVTN_repeat-like_dom_sf"/>
</dbReference>
<dbReference type="InterPro" id="IPR049567">
    <property type="entry name" value="WDR59-like"/>
</dbReference>
<dbReference type="Pfam" id="PF00400">
    <property type="entry name" value="WD40"/>
    <property type="match status" value="2"/>
</dbReference>
<accession>A0AAI8VH39</accession>
<evidence type="ECO:0000313" key="4">
    <source>
        <dbReference type="Proteomes" id="UP001295740"/>
    </source>
</evidence>
<feature type="repeat" description="WD" evidence="1">
    <location>
        <begin position="126"/>
        <end position="161"/>
    </location>
</feature>
<dbReference type="PROSITE" id="PS50294">
    <property type="entry name" value="WD_REPEATS_REGION"/>
    <property type="match status" value="2"/>
</dbReference>
<dbReference type="EMBL" id="CAUWAG010000006">
    <property type="protein sequence ID" value="CAJ2504254.1"/>
    <property type="molecule type" value="Genomic_DNA"/>
</dbReference>
<feature type="compositionally biased region" description="Acidic residues" evidence="2">
    <location>
        <begin position="631"/>
        <end position="646"/>
    </location>
</feature>